<accession>A0A4R2EBF1</accession>
<feature type="compositionally biased region" description="Basic residues" evidence="1">
    <location>
        <begin position="231"/>
        <end position="240"/>
    </location>
</feature>
<feature type="region of interest" description="Disordered" evidence="1">
    <location>
        <begin position="227"/>
        <end position="249"/>
    </location>
</feature>
<dbReference type="AlphaFoldDB" id="A0A4R2EBF1"/>
<name>A0A4R2EBF1_9BACT</name>
<keyword evidence="3" id="KW-1185">Reference proteome</keyword>
<reference evidence="2 3" key="1">
    <citation type="submission" date="2019-03" db="EMBL/GenBank/DDBJ databases">
        <title>Genomic Encyclopedia of Archaeal and Bacterial Type Strains, Phase II (KMG-II): from individual species to whole genera.</title>
        <authorList>
            <person name="Goeker M."/>
        </authorList>
    </citation>
    <scope>NUCLEOTIDE SEQUENCE [LARGE SCALE GENOMIC DNA]</scope>
    <source>
        <strain evidence="2 3">RL-C</strain>
    </source>
</reference>
<evidence type="ECO:0000256" key="1">
    <source>
        <dbReference type="SAM" id="MobiDB-lite"/>
    </source>
</evidence>
<sequence>MIKGFFYHDMRILEKALFAEKMLQIVKRDQDQDAEFALLVQDMEGKVETLNQALQKVSNASISSLVKKDDAQRDKGISNLRRYAQTCAARKNEAWASAGQQLVYAIKAVGWTMNRKGNKEETNLVDTLLNMLETHPHLKQAIETINAQEWVEEIREGQASYILHKEQQTQAKPPKSRVSSQEAARVLGFAIDKMGRYINFHIEFRNNETYKAMASSLNHIIAEFRATQKQRATRSRKKREGKSSRNTEE</sequence>
<organism evidence="2 3">
    <name type="scientific">Acetobacteroides hydrogenigenes</name>
    <dbReference type="NCBI Taxonomy" id="979970"/>
    <lineage>
        <taxon>Bacteria</taxon>
        <taxon>Pseudomonadati</taxon>
        <taxon>Bacteroidota</taxon>
        <taxon>Bacteroidia</taxon>
        <taxon>Bacteroidales</taxon>
        <taxon>Rikenellaceae</taxon>
        <taxon>Acetobacteroides</taxon>
    </lineage>
</organism>
<dbReference type="RefSeq" id="WP_131839651.1">
    <property type="nucleotide sequence ID" value="NZ_SLWB01000010.1"/>
</dbReference>
<proteinExistence type="predicted"/>
<gene>
    <name evidence="2" type="ORF">CLV25_11052</name>
</gene>
<dbReference type="InterPro" id="IPR046228">
    <property type="entry name" value="DUF6261"/>
</dbReference>
<comment type="caution">
    <text evidence="2">The sequence shown here is derived from an EMBL/GenBank/DDBJ whole genome shotgun (WGS) entry which is preliminary data.</text>
</comment>
<evidence type="ECO:0000313" key="3">
    <source>
        <dbReference type="Proteomes" id="UP000294830"/>
    </source>
</evidence>
<dbReference type="Proteomes" id="UP000294830">
    <property type="component" value="Unassembled WGS sequence"/>
</dbReference>
<protein>
    <submittedName>
        <fullName evidence="2">Uncharacterized protein</fullName>
    </submittedName>
</protein>
<dbReference type="Pfam" id="PF19775">
    <property type="entry name" value="DUF6261"/>
    <property type="match status" value="1"/>
</dbReference>
<dbReference type="OrthoDB" id="1115936at2"/>
<evidence type="ECO:0000313" key="2">
    <source>
        <dbReference type="EMBL" id="TCN65663.1"/>
    </source>
</evidence>
<dbReference type="EMBL" id="SLWB01000010">
    <property type="protein sequence ID" value="TCN65663.1"/>
    <property type="molecule type" value="Genomic_DNA"/>
</dbReference>